<keyword evidence="2" id="KW-1185">Reference proteome</keyword>
<dbReference type="OrthoDB" id="5986928at2759"/>
<name>A0A6P8H947_ACTTE</name>
<evidence type="ECO:0000313" key="3">
    <source>
        <dbReference type="RefSeq" id="XP_031552949.1"/>
    </source>
</evidence>
<dbReference type="GO" id="GO:0008083">
    <property type="term" value="F:growth factor activity"/>
    <property type="evidence" value="ECO:0007669"/>
    <property type="project" value="InterPro"/>
</dbReference>
<dbReference type="Gene3D" id="2.80.10.50">
    <property type="match status" value="1"/>
</dbReference>
<dbReference type="KEGG" id="aten:116290101"/>
<comment type="similarity">
    <text evidence="1">Belongs to the heparin-binding growth factors family.</text>
</comment>
<organism evidence="2 3">
    <name type="scientific">Actinia tenebrosa</name>
    <name type="common">Australian red waratah sea anemone</name>
    <dbReference type="NCBI Taxonomy" id="6105"/>
    <lineage>
        <taxon>Eukaryota</taxon>
        <taxon>Metazoa</taxon>
        <taxon>Cnidaria</taxon>
        <taxon>Anthozoa</taxon>
        <taxon>Hexacorallia</taxon>
        <taxon>Actiniaria</taxon>
        <taxon>Actiniidae</taxon>
        <taxon>Actinia</taxon>
    </lineage>
</organism>
<dbReference type="InterPro" id="IPR056378">
    <property type="entry name" value="Let-756-like_FGF"/>
</dbReference>
<dbReference type="AlphaFoldDB" id="A0A6P8H947"/>
<dbReference type="InParanoid" id="A0A6P8H947"/>
<protein>
    <submittedName>
        <fullName evidence="3">Fibroblast growth factor 1-like isoform X1</fullName>
    </submittedName>
</protein>
<dbReference type="PANTHER" id="PTHR11486">
    <property type="entry name" value="FIBROBLAST GROWTH FACTOR"/>
    <property type="match status" value="1"/>
</dbReference>
<dbReference type="Pfam" id="PF00167">
    <property type="entry name" value="FGF"/>
    <property type="match status" value="1"/>
</dbReference>
<dbReference type="SMART" id="SM00442">
    <property type="entry name" value="FGF"/>
    <property type="match status" value="1"/>
</dbReference>
<dbReference type="Proteomes" id="UP000515163">
    <property type="component" value="Unplaced"/>
</dbReference>
<dbReference type="GeneID" id="116290101"/>
<dbReference type="InterPro" id="IPR002209">
    <property type="entry name" value="Fibroblast_GF_fam"/>
</dbReference>
<dbReference type="InterPro" id="IPR008996">
    <property type="entry name" value="IL1/FGF"/>
</dbReference>
<evidence type="ECO:0000313" key="2">
    <source>
        <dbReference type="Proteomes" id="UP000515163"/>
    </source>
</evidence>
<reference evidence="3" key="1">
    <citation type="submission" date="2025-08" db="UniProtKB">
        <authorList>
            <consortium name="RefSeq"/>
        </authorList>
    </citation>
    <scope>IDENTIFICATION</scope>
    <source>
        <tissue evidence="3">Tentacle</tissue>
    </source>
</reference>
<dbReference type="SUPFAM" id="SSF50353">
    <property type="entry name" value="Cytokine"/>
    <property type="match status" value="1"/>
</dbReference>
<evidence type="ECO:0000256" key="1">
    <source>
        <dbReference type="ARBA" id="ARBA00007936"/>
    </source>
</evidence>
<gene>
    <name evidence="3" type="primary">LOC116290101</name>
</gene>
<proteinExistence type="inferred from homology"/>
<dbReference type="CDD" id="cd00058">
    <property type="entry name" value="beta-trefoil_FGF"/>
    <property type="match status" value="1"/>
</dbReference>
<accession>A0A6P8H947</accession>
<sequence>MEAHECETYDTECMHMFRTSVNIYILSSLYLLVSRWPVSEAVPIQRRKEPGISRGSKNDLMLPSESGVVISRTTPEHEVFMKVLFPTPINKNLHLEPVSFIRRGTLTSKYNYLLYIRPDGSVGGTSNDKSKYVKLEFHSVDHGHLMILGVATNRYLSITDDGHLIGQDQPSLNSVLKEEYLPNLYQSFKSYKYQKKNWYVGIKRNGKPKKAQDTDEGQKAVQFLIRYDDGT</sequence>
<dbReference type="RefSeq" id="XP_031552949.1">
    <property type="nucleotide sequence ID" value="XM_031697089.1"/>
</dbReference>